<dbReference type="PANTHER" id="PTHR33157">
    <property type="entry name" value="AUTONOMOUS TRANSPOSABLE ELEMENT EN-1 MOSAIC PROTEIN-RELATED"/>
    <property type="match status" value="1"/>
</dbReference>
<gene>
    <name evidence="1" type="ORF">GQ55_4G112300</name>
</gene>
<name>A0A2T7DXJ3_9POAL</name>
<dbReference type="GO" id="GO:0032196">
    <property type="term" value="P:transposition"/>
    <property type="evidence" value="ECO:0007669"/>
    <property type="project" value="InterPro"/>
</dbReference>
<dbReference type="AlphaFoldDB" id="A0A2T7DXJ3"/>
<dbReference type="OrthoDB" id="696705at2759"/>
<sequence length="191" mass="20802">MHILSLGCSDCHSQQEAYIEAAKELHGPEFDAMHAPLDQVAVYRAGRGKKHGRYLIADGCINTPLTLSDVQASGCRSQNEIRSQRSRSEARKILEEKVDSQTEIINCLKEGYAGLALIIQTHLNIPIPPLFESFYCHFKLQQSRLLKMKGTSGGSNLGPANSGAAREVGEVEVAADEAHIDESSPNQANST</sequence>
<dbReference type="Proteomes" id="UP000244336">
    <property type="component" value="Chromosome 4"/>
</dbReference>
<proteinExistence type="predicted"/>
<dbReference type="Gramene" id="PUZ60297">
    <property type="protein sequence ID" value="PUZ60297"/>
    <property type="gene ID" value="GQ55_4G112300"/>
</dbReference>
<accession>A0A2T7DXJ3</accession>
<organism evidence="1 2">
    <name type="scientific">Panicum hallii var. hallii</name>
    <dbReference type="NCBI Taxonomy" id="1504633"/>
    <lineage>
        <taxon>Eukaryota</taxon>
        <taxon>Viridiplantae</taxon>
        <taxon>Streptophyta</taxon>
        <taxon>Embryophyta</taxon>
        <taxon>Tracheophyta</taxon>
        <taxon>Spermatophyta</taxon>
        <taxon>Magnoliopsida</taxon>
        <taxon>Liliopsida</taxon>
        <taxon>Poales</taxon>
        <taxon>Poaceae</taxon>
        <taxon>PACMAD clade</taxon>
        <taxon>Panicoideae</taxon>
        <taxon>Panicodae</taxon>
        <taxon>Paniceae</taxon>
        <taxon>Panicinae</taxon>
        <taxon>Panicum</taxon>
        <taxon>Panicum sect. Panicum</taxon>
    </lineage>
</organism>
<evidence type="ECO:0000313" key="2">
    <source>
        <dbReference type="Proteomes" id="UP000244336"/>
    </source>
</evidence>
<dbReference type="PANTHER" id="PTHR33157:SF12">
    <property type="entry name" value="TRANSPOSASE TNP1_EN_SPM-LIKE DOMAIN-CONTAINING PROTEIN"/>
    <property type="match status" value="1"/>
</dbReference>
<dbReference type="EMBL" id="CM009752">
    <property type="protein sequence ID" value="PUZ60297.1"/>
    <property type="molecule type" value="Genomic_DNA"/>
</dbReference>
<evidence type="ECO:0000313" key="1">
    <source>
        <dbReference type="EMBL" id="PUZ60297.1"/>
    </source>
</evidence>
<protein>
    <submittedName>
        <fullName evidence="1">Uncharacterized protein</fullName>
    </submittedName>
</protein>
<reference evidence="1 2" key="1">
    <citation type="submission" date="2018-04" db="EMBL/GenBank/DDBJ databases">
        <title>WGS assembly of Panicum hallii var. hallii HAL2.</title>
        <authorList>
            <person name="Lovell J."/>
            <person name="Jenkins J."/>
            <person name="Lowry D."/>
            <person name="Mamidi S."/>
            <person name="Sreedasyam A."/>
            <person name="Weng X."/>
            <person name="Barry K."/>
            <person name="Bonette J."/>
            <person name="Campitelli B."/>
            <person name="Daum C."/>
            <person name="Gordon S."/>
            <person name="Gould B."/>
            <person name="Lipzen A."/>
            <person name="MacQueen A."/>
            <person name="Palacio-Mejia J."/>
            <person name="Plott C."/>
            <person name="Shakirov E."/>
            <person name="Shu S."/>
            <person name="Yoshinaga Y."/>
            <person name="Zane M."/>
            <person name="Rokhsar D."/>
            <person name="Grimwood J."/>
            <person name="Schmutz J."/>
            <person name="Juenger T."/>
        </authorList>
    </citation>
    <scope>NUCLEOTIDE SEQUENCE [LARGE SCALE GENOMIC DNA]</scope>
    <source>
        <strain evidence="2">cv. HAL2</strain>
    </source>
</reference>
<dbReference type="InterPro" id="IPR039266">
    <property type="entry name" value="EN-1/SPM"/>
</dbReference>
<keyword evidence="2" id="KW-1185">Reference proteome</keyword>